<protein>
    <submittedName>
        <fullName evidence="2">Uncharacterized protein</fullName>
    </submittedName>
</protein>
<feature type="region of interest" description="Disordered" evidence="1">
    <location>
        <begin position="49"/>
        <end position="98"/>
    </location>
</feature>
<dbReference type="AlphaFoldDB" id="A0A9P7B4G9"/>
<feature type="compositionally biased region" description="Low complexity" evidence="1">
    <location>
        <begin position="60"/>
        <end position="70"/>
    </location>
</feature>
<comment type="caution">
    <text evidence="2">The sequence shown here is derived from an EMBL/GenBank/DDBJ whole genome shotgun (WGS) entry which is preliminary data.</text>
</comment>
<gene>
    <name evidence="2" type="ORF">C6P45_001891</name>
</gene>
<evidence type="ECO:0000313" key="3">
    <source>
        <dbReference type="Proteomes" id="UP000750334"/>
    </source>
</evidence>
<accession>A0A9P7B4G9</accession>
<evidence type="ECO:0000256" key="1">
    <source>
        <dbReference type="SAM" id="MobiDB-lite"/>
    </source>
</evidence>
<dbReference type="Proteomes" id="UP000750334">
    <property type="component" value="Unassembled WGS sequence"/>
</dbReference>
<organism evidence="2 3">
    <name type="scientific">Maudiozyma exigua</name>
    <name type="common">Yeast</name>
    <name type="synonym">Kazachstania exigua</name>
    <dbReference type="NCBI Taxonomy" id="34358"/>
    <lineage>
        <taxon>Eukaryota</taxon>
        <taxon>Fungi</taxon>
        <taxon>Dikarya</taxon>
        <taxon>Ascomycota</taxon>
        <taxon>Saccharomycotina</taxon>
        <taxon>Saccharomycetes</taxon>
        <taxon>Saccharomycetales</taxon>
        <taxon>Saccharomycetaceae</taxon>
        <taxon>Maudiozyma</taxon>
    </lineage>
</organism>
<keyword evidence="3" id="KW-1185">Reference proteome</keyword>
<name>A0A9P7B4G9_MAUEX</name>
<dbReference type="EMBL" id="PUHR01000197">
    <property type="protein sequence ID" value="KAG0659192.1"/>
    <property type="molecule type" value="Genomic_DNA"/>
</dbReference>
<feature type="compositionally biased region" description="Polar residues" evidence="1">
    <location>
        <begin position="49"/>
        <end position="59"/>
    </location>
</feature>
<evidence type="ECO:0000313" key="2">
    <source>
        <dbReference type="EMBL" id="KAG0659192.1"/>
    </source>
</evidence>
<sequence>MFAKNLILKTSRMSSQSSSMYMRSYSSIHINTMNIMLGGKTNPAFTLQEMNGPNTTVKTSSSSSSSIQSSNKKIETKPFPVVSTDNEDIETAAGHTKV</sequence>
<proteinExistence type="predicted"/>
<reference evidence="2 3" key="1">
    <citation type="submission" date="2020-11" db="EMBL/GenBank/DDBJ databases">
        <title>Kefir isolates.</title>
        <authorList>
            <person name="Marcisauskas S."/>
            <person name="Kim Y."/>
            <person name="Blasche S."/>
        </authorList>
    </citation>
    <scope>NUCLEOTIDE SEQUENCE [LARGE SCALE GENOMIC DNA]</scope>
    <source>
        <strain evidence="2 3">OG2</strain>
    </source>
</reference>